<keyword evidence="7" id="KW-1185">Reference proteome</keyword>
<dbReference type="GO" id="GO:0008706">
    <property type="term" value="F:6-phospho-beta-glucosidase activity"/>
    <property type="evidence" value="ECO:0007669"/>
    <property type="project" value="UniProtKB-EC"/>
</dbReference>
<organism evidence="6 7">
    <name type="scientific">Breznakia pachnodae</name>
    <dbReference type="NCBI Taxonomy" id="265178"/>
    <lineage>
        <taxon>Bacteria</taxon>
        <taxon>Bacillati</taxon>
        <taxon>Bacillota</taxon>
        <taxon>Erysipelotrichia</taxon>
        <taxon>Erysipelotrichales</taxon>
        <taxon>Erysipelotrichaceae</taxon>
        <taxon>Breznakia</taxon>
    </lineage>
</organism>
<feature type="active site" description="Nucleophile" evidence="3">
    <location>
        <position position="377"/>
    </location>
</feature>
<dbReference type="Gene3D" id="3.20.20.80">
    <property type="entry name" value="Glycosidases"/>
    <property type="match status" value="1"/>
</dbReference>
<evidence type="ECO:0000256" key="3">
    <source>
        <dbReference type="PROSITE-ProRule" id="PRU10055"/>
    </source>
</evidence>
<reference evidence="6 7" key="1">
    <citation type="submission" date="2023-07" db="EMBL/GenBank/DDBJ databases">
        <title>Genomic Encyclopedia of Type Strains, Phase IV (KMG-IV): sequencing the most valuable type-strain genomes for metagenomic binning, comparative biology and taxonomic classification.</title>
        <authorList>
            <person name="Goeker M."/>
        </authorList>
    </citation>
    <scope>NUCLEOTIDE SEQUENCE [LARGE SCALE GENOMIC DNA]</scope>
    <source>
        <strain evidence="6 7">DSM 16784</strain>
    </source>
</reference>
<name>A0ABU0E754_9FIRM</name>
<evidence type="ECO:0000256" key="5">
    <source>
        <dbReference type="RuleBase" id="RU004468"/>
    </source>
</evidence>
<dbReference type="InterPro" id="IPR017853">
    <property type="entry name" value="GH"/>
</dbReference>
<keyword evidence="5 6" id="KW-0378">Hydrolase</keyword>
<evidence type="ECO:0000313" key="6">
    <source>
        <dbReference type="EMBL" id="MDQ0362722.1"/>
    </source>
</evidence>
<evidence type="ECO:0000256" key="4">
    <source>
        <dbReference type="RuleBase" id="RU003690"/>
    </source>
</evidence>
<gene>
    <name evidence="6" type="ORF">J2S15_003476</name>
</gene>
<dbReference type="NCBIfam" id="NF007158">
    <property type="entry name" value="PRK09593.1"/>
    <property type="match status" value="1"/>
</dbReference>
<dbReference type="PANTHER" id="PTHR10353">
    <property type="entry name" value="GLYCOSYL HYDROLASE"/>
    <property type="match status" value="1"/>
</dbReference>
<dbReference type="PANTHER" id="PTHR10353:SF296">
    <property type="entry name" value="6-PHOSPHO-BETA-GLUCOSIDASE"/>
    <property type="match status" value="1"/>
</dbReference>
<evidence type="ECO:0000256" key="2">
    <source>
        <dbReference type="ARBA" id="ARBA00023295"/>
    </source>
</evidence>
<protein>
    <submittedName>
        <fullName evidence="6">6-phospho-beta-glucosidase</fullName>
        <ecNumber evidence="6">3.2.1.86</ecNumber>
    </submittedName>
</protein>
<dbReference type="RefSeq" id="WP_307410635.1">
    <property type="nucleotide sequence ID" value="NZ_JAUSUR010000007.1"/>
</dbReference>
<keyword evidence="2 5" id="KW-0326">Glycosidase</keyword>
<accession>A0ABU0E754</accession>
<dbReference type="SUPFAM" id="SSF51445">
    <property type="entry name" value="(Trans)glycosidases"/>
    <property type="match status" value="1"/>
</dbReference>
<dbReference type="PRINTS" id="PR00131">
    <property type="entry name" value="GLHYDRLASE1"/>
</dbReference>
<dbReference type="Proteomes" id="UP001230220">
    <property type="component" value="Unassembled WGS sequence"/>
</dbReference>
<proteinExistence type="inferred from homology"/>
<dbReference type="InterPro" id="IPR018120">
    <property type="entry name" value="Glyco_hydro_1_AS"/>
</dbReference>
<dbReference type="InterPro" id="IPR033132">
    <property type="entry name" value="GH_1_N_CS"/>
</dbReference>
<dbReference type="PROSITE" id="PS00572">
    <property type="entry name" value="GLYCOSYL_HYDROL_F1_1"/>
    <property type="match status" value="1"/>
</dbReference>
<sequence length="478" mass="55064">MSKFPKEFLWGGAIAANQYEGAHKAGGKGLGPIDYLPNKENGRIYAMYHPDEAVKKDYGYYPSHEAVDGYHYYKEDIKMFGEMGFKCLRLSISWPRIYPTGEEDKPNEEGLKFYDDLFDECHKYGIEPVVTLNHFDTPMALYEKYNGWESRKLIKLFENYAKAVFERYKEKVKYWLTFNEINILLVLPYMGGSMSINDAENPLQLQYQAAHHQLVASALATKIAHEVNPNNMVGCMLAAGETYPNTCNPQDIWAAKELDREGFFFIDIQVRGKYPSYSKRIFKEHNINLDIRDEDYEALKHTVDYVGFSYYSTKVATGDKELEKKLESEKTDGNIYASLQNPYLERTQWGWIVDPFGLRITMNTIYDRYQLPLFVVENGLGAKDTIVDNQIHDDYRVEYLSSHIEAVADTIEDGVEVMGYTPWGCIDLISAGTGQMSKRYGFIYVDLDDEGSGTRKRLKKDSFNWYKKVIASNGEDLD</sequence>
<comment type="caution">
    <text evidence="6">The sequence shown here is derived from an EMBL/GenBank/DDBJ whole genome shotgun (WGS) entry which is preliminary data.</text>
</comment>
<dbReference type="EMBL" id="JAUSUR010000007">
    <property type="protein sequence ID" value="MDQ0362722.1"/>
    <property type="molecule type" value="Genomic_DNA"/>
</dbReference>
<evidence type="ECO:0000313" key="7">
    <source>
        <dbReference type="Proteomes" id="UP001230220"/>
    </source>
</evidence>
<dbReference type="NCBIfam" id="NF007356">
    <property type="entry name" value="PRK09852.1"/>
    <property type="match status" value="1"/>
</dbReference>
<dbReference type="Pfam" id="PF00232">
    <property type="entry name" value="Glyco_hydro_1"/>
    <property type="match status" value="1"/>
</dbReference>
<dbReference type="EC" id="3.2.1.86" evidence="6"/>
<dbReference type="PROSITE" id="PS00653">
    <property type="entry name" value="GLYCOSYL_HYDROL_F1_2"/>
    <property type="match status" value="1"/>
</dbReference>
<dbReference type="InterPro" id="IPR001360">
    <property type="entry name" value="Glyco_hydro_1"/>
</dbReference>
<comment type="similarity">
    <text evidence="1 4">Belongs to the glycosyl hydrolase 1 family.</text>
</comment>
<evidence type="ECO:0000256" key="1">
    <source>
        <dbReference type="ARBA" id="ARBA00010838"/>
    </source>
</evidence>